<dbReference type="PANTHER" id="PTHR43547:SF2">
    <property type="entry name" value="HYBRID SIGNAL TRANSDUCTION HISTIDINE KINASE C"/>
    <property type="match status" value="1"/>
</dbReference>
<keyword evidence="11" id="KW-0547">Nucleotide-binding</keyword>
<dbReference type="InterPro" id="IPR005467">
    <property type="entry name" value="His_kinase_dom"/>
</dbReference>
<evidence type="ECO:0000256" key="6">
    <source>
        <dbReference type="ARBA" id="ARBA00023012"/>
    </source>
</evidence>
<dbReference type="PANTHER" id="PTHR43547">
    <property type="entry name" value="TWO-COMPONENT HISTIDINE KINASE"/>
    <property type="match status" value="1"/>
</dbReference>
<dbReference type="InterPro" id="IPR011006">
    <property type="entry name" value="CheY-like_superfamily"/>
</dbReference>
<dbReference type="InterPro" id="IPR036097">
    <property type="entry name" value="HisK_dim/P_sf"/>
</dbReference>
<evidence type="ECO:0000313" key="12">
    <source>
        <dbReference type="Proteomes" id="UP000521676"/>
    </source>
</evidence>
<evidence type="ECO:0000259" key="8">
    <source>
        <dbReference type="PROSITE" id="PS50109"/>
    </source>
</evidence>
<reference evidence="10 12" key="1">
    <citation type="submission" date="2020-06" db="EMBL/GenBank/DDBJ databases">
        <title>Anoxygenic phototrophic Chloroflexota member uses a Type I reaction center.</title>
        <authorList>
            <person name="Tsuji J.M."/>
            <person name="Shaw N.A."/>
            <person name="Nagashima S."/>
            <person name="Venkiteswaran J."/>
            <person name="Schiff S.L."/>
            <person name="Hanada S."/>
            <person name="Tank M."/>
            <person name="Neufeld J.D."/>
        </authorList>
    </citation>
    <scope>NUCLEOTIDE SEQUENCE [LARGE SCALE GENOMIC DNA]</scope>
    <source>
        <strain evidence="10">L227-S17</strain>
    </source>
</reference>
<dbReference type="EMBL" id="JACATZ010000003">
    <property type="protein sequence ID" value="NWJ47238.1"/>
    <property type="molecule type" value="Genomic_DNA"/>
</dbReference>
<keyword evidence="3 7" id="KW-0597">Phosphoprotein</keyword>
<dbReference type="SUPFAM" id="SSF55874">
    <property type="entry name" value="ATPase domain of HSP90 chaperone/DNA topoisomerase II/histidine kinase"/>
    <property type="match status" value="1"/>
</dbReference>
<dbReference type="AlphaFoldDB" id="A0A8T7M555"/>
<dbReference type="PRINTS" id="PR00344">
    <property type="entry name" value="BCTRLSENSOR"/>
</dbReference>
<dbReference type="Pfam" id="PF02518">
    <property type="entry name" value="HATPase_c"/>
    <property type="match status" value="1"/>
</dbReference>
<feature type="modified residue" description="4-aspartylphosphate" evidence="7">
    <location>
        <position position="52"/>
    </location>
</feature>
<accession>A0A8T7M555</accession>
<evidence type="ECO:0000259" key="9">
    <source>
        <dbReference type="PROSITE" id="PS50110"/>
    </source>
</evidence>
<dbReference type="Pfam" id="PF00512">
    <property type="entry name" value="HisKA"/>
    <property type="match status" value="1"/>
</dbReference>
<dbReference type="SUPFAM" id="SSF52172">
    <property type="entry name" value="CheY-like"/>
    <property type="match status" value="1"/>
</dbReference>
<dbReference type="Proteomes" id="UP000521676">
    <property type="component" value="Unassembled WGS sequence"/>
</dbReference>
<protein>
    <recommendedName>
        <fullName evidence="2">histidine kinase</fullName>
        <ecNumber evidence="2">2.7.13.3</ecNumber>
    </recommendedName>
</protein>
<dbReference type="Pfam" id="PF00072">
    <property type="entry name" value="Response_reg"/>
    <property type="match status" value="1"/>
</dbReference>
<keyword evidence="4" id="KW-0808">Transferase</keyword>
<dbReference type="FunFam" id="3.30.565.10:FF:000006">
    <property type="entry name" value="Sensor histidine kinase WalK"/>
    <property type="match status" value="1"/>
</dbReference>
<dbReference type="EMBL" id="CP128400">
    <property type="protein sequence ID" value="WJW69156.1"/>
    <property type="molecule type" value="Genomic_DNA"/>
</dbReference>
<keyword evidence="6" id="KW-0902">Two-component regulatory system</keyword>
<dbReference type="Gene3D" id="3.40.50.2300">
    <property type="match status" value="1"/>
</dbReference>
<keyword evidence="5" id="KW-0418">Kinase</keyword>
<evidence type="ECO:0000256" key="2">
    <source>
        <dbReference type="ARBA" id="ARBA00012438"/>
    </source>
</evidence>
<dbReference type="Proteomes" id="UP001431572">
    <property type="component" value="Chromosome 2"/>
</dbReference>
<dbReference type="EC" id="2.7.13.3" evidence="2"/>
<dbReference type="InterPro" id="IPR004358">
    <property type="entry name" value="Sig_transdc_His_kin-like_C"/>
</dbReference>
<evidence type="ECO:0000256" key="1">
    <source>
        <dbReference type="ARBA" id="ARBA00000085"/>
    </source>
</evidence>
<evidence type="ECO:0000256" key="5">
    <source>
        <dbReference type="ARBA" id="ARBA00022777"/>
    </source>
</evidence>
<evidence type="ECO:0000256" key="4">
    <source>
        <dbReference type="ARBA" id="ARBA00022679"/>
    </source>
</evidence>
<dbReference type="SMART" id="SM00388">
    <property type="entry name" value="HisKA"/>
    <property type="match status" value="1"/>
</dbReference>
<keyword evidence="11" id="KW-0067">ATP-binding</keyword>
<evidence type="ECO:0000313" key="13">
    <source>
        <dbReference type="Proteomes" id="UP001431572"/>
    </source>
</evidence>
<gene>
    <name evidence="10" type="ORF">HXX08_15355</name>
    <name evidence="11" type="ORF">OZ401_002752</name>
</gene>
<evidence type="ECO:0000313" key="10">
    <source>
        <dbReference type="EMBL" id="NWJ47238.1"/>
    </source>
</evidence>
<dbReference type="InterPro" id="IPR003594">
    <property type="entry name" value="HATPase_dom"/>
</dbReference>
<dbReference type="SMART" id="SM00387">
    <property type="entry name" value="HATPase_c"/>
    <property type="match status" value="1"/>
</dbReference>
<feature type="domain" description="Histidine kinase" evidence="8">
    <location>
        <begin position="156"/>
        <end position="371"/>
    </location>
</feature>
<sequence length="372" mass="41988">MVKILVIEDEEQIREEVMDWLQFEGYEVSGAANGRLGLEAIQREVPDLIICDIAMPELDGHDVLIEVRSNSTLNHIPFVFLTAAADHDAVRKGMTLGADDYLTKPFTHAEVLNTIRTRLEKRAAQEKQMQSQIEILNTALSEEREKRLLNSRLVAMFSHDFRNPLTCILSSSDILRNYETRLSTEQKAQQFDLINGSVYLLLQMLEDMLMVAEMERNHLEYAPRQLDLKAFVKDLIDEFRLIDQDSHILTFHSGLQGSVEADSKLIRQILTNLISNAIKYSTVRSEVIVTLSEKYNKINLVVEDQGIGIPEEGLANLFEPFYRATNAKNVKGTGLGLSIVKECVECHSGSIRVESQLGKGTIFAVELPLVRG</sequence>
<keyword evidence="13" id="KW-1185">Reference proteome</keyword>
<dbReference type="InterPro" id="IPR036890">
    <property type="entry name" value="HATPase_C_sf"/>
</dbReference>
<evidence type="ECO:0000256" key="7">
    <source>
        <dbReference type="PROSITE-ProRule" id="PRU00169"/>
    </source>
</evidence>
<dbReference type="CDD" id="cd00082">
    <property type="entry name" value="HisKA"/>
    <property type="match status" value="1"/>
</dbReference>
<evidence type="ECO:0000256" key="3">
    <source>
        <dbReference type="ARBA" id="ARBA00022553"/>
    </source>
</evidence>
<organism evidence="10 12">
    <name type="scientific">Candidatus Chlorohelix allophototropha</name>
    <dbReference type="NCBI Taxonomy" id="3003348"/>
    <lineage>
        <taxon>Bacteria</taxon>
        <taxon>Bacillati</taxon>
        <taxon>Chloroflexota</taxon>
        <taxon>Chloroflexia</taxon>
        <taxon>Candidatus Chloroheliales</taxon>
        <taxon>Candidatus Chloroheliaceae</taxon>
        <taxon>Candidatus Chlorohelix</taxon>
    </lineage>
</organism>
<reference evidence="11" key="2">
    <citation type="journal article" date="2024" name="Nature">
        <title>Anoxygenic phototroph of the Chloroflexota uses a type I reaction centre.</title>
        <authorList>
            <person name="Tsuji J.M."/>
            <person name="Shaw N.A."/>
            <person name="Nagashima S."/>
            <person name="Venkiteswaran J.J."/>
            <person name="Schiff S.L."/>
            <person name="Watanabe T."/>
            <person name="Fukui M."/>
            <person name="Hanada S."/>
            <person name="Tank M."/>
            <person name="Neufeld J.D."/>
        </authorList>
    </citation>
    <scope>NUCLEOTIDE SEQUENCE</scope>
    <source>
        <strain evidence="11">L227-S17</strain>
    </source>
</reference>
<dbReference type="PROSITE" id="PS50110">
    <property type="entry name" value="RESPONSE_REGULATORY"/>
    <property type="match status" value="1"/>
</dbReference>
<proteinExistence type="predicted"/>
<dbReference type="GO" id="GO:0000155">
    <property type="term" value="F:phosphorelay sensor kinase activity"/>
    <property type="evidence" value="ECO:0007669"/>
    <property type="project" value="InterPro"/>
</dbReference>
<dbReference type="CDD" id="cd00075">
    <property type="entry name" value="HATPase"/>
    <property type="match status" value="1"/>
</dbReference>
<dbReference type="CDD" id="cd17574">
    <property type="entry name" value="REC_OmpR"/>
    <property type="match status" value="1"/>
</dbReference>
<dbReference type="RefSeq" id="WP_341471044.1">
    <property type="nucleotide sequence ID" value="NZ_CP128400.1"/>
</dbReference>
<evidence type="ECO:0000313" key="11">
    <source>
        <dbReference type="EMBL" id="WJW69156.1"/>
    </source>
</evidence>
<comment type="catalytic activity">
    <reaction evidence="1">
        <text>ATP + protein L-histidine = ADP + protein N-phospho-L-histidine.</text>
        <dbReference type="EC" id="2.7.13.3"/>
    </reaction>
</comment>
<dbReference type="SMART" id="SM00448">
    <property type="entry name" value="REC"/>
    <property type="match status" value="1"/>
</dbReference>
<feature type="domain" description="Response regulatory" evidence="9">
    <location>
        <begin position="3"/>
        <end position="119"/>
    </location>
</feature>
<dbReference type="InterPro" id="IPR001789">
    <property type="entry name" value="Sig_transdc_resp-reg_receiver"/>
</dbReference>
<dbReference type="InterPro" id="IPR003661">
    <property type="entry name" value="HisK_dim/P_dom"/>
</dbReference>
<dbReference type="PROSITE" id="PS50109">
    <property type="entry name" value="HIS_KIN"/>
    <property type="match status" value="1"/>
</dbReference>
<name>A0A8T7M555_9CHLR</name>
<dbReference type="GO" id="GO:0005524">
    <property type="term" value="F:ATP binding"/>
    <property type="evidence" value="ECO:0007669"/>
    <property type="project" value="UniProtKB-KW"/>
</dbReference>
<dbReference type="SUPFAM" id="SSF47384">
    <property type="entry name" value="Homodimeric domain of signal transducing histidine kinase"/>
    <property type="match status" value="1"/>
</dbReference>
<dbReference type="Gene3D" id="3.30.565.10">
    <property type="entry name" value="Histidine kinase-like ATPase, C-terminal domain"/>
    <property type="match status" value="1"/>
</dbReference>
<dbReference type="Gene3D" id="1.10.287.130">
    <property type="match status" value="1"/>
</dbReference>